<evidence type="ECO:0000313" key="1">
    <source>
        <dbReference type="EMBL" id="MBO0947848.1"/>
    </source>
</evidence>
<gene>
    <name evidence="1" type="ORF">J2I46_04595</name>
</gene>
<protein>
    <recommendedName>
        <fullName evidence="3">Lipoprotein</fullName>
    </recommendedName>
</protein>
<dbReference type="EMBL" id="JAFMYW010000001">
    <property type="protein sequence ID" value="MBO0947848.1"/>
    <property type="molecule type" value="Genomic_DNA"/>
</dbReference>
<dbReference type="Proteomes" id="UP000664628">
    <property type="component" value="Unassembled WGS sequence"/>
</dbReference>
<accession>A0ABS3JEH6</accession>
<keyword evidence="2" id="KW-1185">Reference proteome</keyword>
<dbReference type="RefSeq" id="WP_207327743.1">
    <property type="nucleotide sequence ID" value="NZ_JAFMYW010000001.1"/>
</dbReference>
<evidence type="ECO:0000313" key="2">
    <source>
        <dbReference type="Proteomes" id="UP000664628"/>
    </source>
</evidence>
<proteinExistence type="predicted"/>
<reference evidence="1 2" key="1">
    <citation type="submission" date="2021-03" db="EMBL/GenBank/DDBJ databases">
        <title>Fibrella sp. HMF5405 genome sequencing and assembly.</title>
        <authorList>
            <person name="Kang H."/>
            <person name="Kim H."/>
            <person name="Bae S."/>
            <person name="Joh K."/>
        </authorList>
    </citation>
    <scope>NUCLEOTIDE SEQUENCE [LARGE SCALE GENOMIC DNA]</scope>
    <source>
        <strain evidence="1 2">HMF5405</strain>
    </source>
</reference>
<dbReference type="PROSITE" id="PS51257">
    <property type="entry name" value="PROKAR_LIPOPROTEIN"/>
    <property type="match status" value="1"/>
</dbReference>
<name>A0ABS3JEH6_9BACT</name>
<sequence>MKRVLLLTALCGLAVSCTTTRPTPSHQPADETEYYVKASPLEELNRRILPDPIGGLGHSNDAQLSVTDIRLTAKYTVLYMTFDHSRGQYGSSSSTQISIDPKAQLVSLDGKETFAFVKAEGIRQTPDHIDVQAGDKAKFVLYFERLKPGIDEFALFECKDSPGLTCWNVTDMHVDNPAAQ</sequence>
<evidence type="ECO:0008006" key="3">
    <source>
        <dbReference type="Google" id="ProtNLM"/>
    </source>
</evidence>
<organism evidence="1 2">
    <name type="scientific">Fibrella forsythiae</name>
    <dbReference type="NCBI Taxonomy" id="2817061"/>
    <lineage>
        <taxon>Bacteria</taxon>
        <taxon>Pseudomonadati</taxon>
        <taxon>Bacteroidota</taxon>
        <taxon>Cytophagia</taxon>
        <taxon>Cytophagales</taxon>
        <taxon>Spirosomataceae</taxon>
        <taxon>Fibrella</taxon>
    </lineage>
</organism>
<comment type="caution">
    <text evidence="1">The sequence shown here is derived from an EMBL/GenBank/DDBJ whole genome shotgun (WGS) entry which is preliminary data.</text>
</comment>